<feature type="region of interest" description="Disordered" evidence="12">
    <location>
        <begin position="189"/>
        <end position="267"/>
    </location>
</feature>
<evidence type="ECO:0000256" key="10">
    <source>
        <dbReference type="PROSITE-ProRule" id="PRU00047"/>
    </source>
</evidence>
<evidence type="ECO:0000313" key="16">
    <source>
        <dbReference type="Proteomes" id="UP000015105"/>
    </source>
</evidence>
<dbReference type="SUPFAM" id="SSF54928">
    <property type="entry name" value="RNA-binding domain, RBD"/>
    <property type="match status" value="1"/>
</dbReference>
<evidence type="ECO:0000256" key="11">
    <source>
        <dbReference type="PROSITE-ProRule" id="PRU00176"/>
    </source>
</evidence>
<reference evidence="16" key="1">
    <citation type="journal article" date="2014" name="Science">
        <title>Ancient hybridizations among the ancestral genomes of bread wheat.</title>
        <authorList>
            <consortium name="International Wheat Genome Sequencing Consortium,"/>
            <person name="Marcussen T."/>
            <person name="Sandve S.R."/>
            <person name="Heier L."/>
            <person name="Spannagl M."/>
            <person name="Pfeifer M."/>
            <person name="Jakobsen K.S."/>
            <person name="Wulff B.B."/>
            <person name="Steuernagel B."/>
            <person name="Mayer K.F."/>
            <person name="Olsen O.A."/>
        </authorList>
    </citation>
    <scope>NUCLEOTIDE SEQUENCE [LARGE SCALE GENOMIC DNA]</scope>
    <source>
        <strain evidence="16">cv. AL8/78</strain>
    </source>
</reference>
<reference evidence="15" key="4">
    <citation type="submission" date="2019-03" db="UniProtKB">
        <authorList>
            <consortium name="EnsemblPlants"/>
        </authorList>
    </citation>
    <scope>IDENTIFICATION</scope>
</reference>
<comment type="similarity">
    <text evidence="3">Belongs to the splicing factor SR family.</text>
</comment>
<dbReference type="InterPro" id="IPR000504">
    <property type="entry name" value="RRM_dom"/>
</dbReference>
<dbReference type="SUPFAM" id="SSF57756">
    <property type="entry name" value="Retrovirus zinc finger-like domains"/>
    <property type="match status" value="1"/>
</dbReference>
<evidence type="ECO:0000256" key="3">
    <source>
        <dbReference type="ARBA" id="ARBA00010269"/>
    </source>
</evidence>
<feature type="region of interest" description="Disordered" evidence="12">
    <location>
        <begin position="140"/>
        <end position="167"/>
    </location>
</feature>
<keyword evidence="6 10" id="KW-0863">Zinc-finger</keyword>
<proteinExistence type="inferred from homology"/>
<dbReference type="InterPro" id="IPR001878">
    <property type="entry name" value="Znf_CCHC"/>
</dbReference>
<comment type="subcellular location">
    <subcellularLocation>
        <location evidence="2">Nucleus</location>
    </subcellularLocation>
</comment>
<evidence type="ECO:0000259" key="13">
    <source>
        <dbReference type="PROSITE" id="PS50102"/>
    </source>
</evidence>
<dbReference type="CDD" id="cd12373">
    <property type="entry name" value="RRM_SRSF3_like"/>
    <property type="match status" value="1"/>
</dbReference>
<dbReference type="STRING" id="200361.A0A453PTM4"/>
<keyword evidence="7" id="KW-0862">Zinc</keyword>
<dbReference type="InterPro" id="IPR012677">
    <property type="entry name" value="Nucleotide-bd_a/b_plait_sf"/>
</dbReference>
<evidence type="ECO:0000256" key="7">
    <source>
        <dbReference type="ARBA" id="ARBA00022833"/>
    </source>
</evidence>
<dbReference type="InterPro" id="IPR036875">
    <property type="entry name" value="Znf_CCHC_sf"/>
</dbReference>
<organism evidence="15 16">
    <name type="scientific">Aegilops tauschii subsp. strangulata</name>
    <name type="common">Goatgrass</name>
    <dbReference type="NCBI Taxonomy" id="200361"/>
    <lineage>
        <taxon>Eukaryota</taxon>
        <taxon>Viridiplantae</taxon>
        <taxon>Streptophyta</taxon>
        <taxon>Embryophyta</taxon>
        <taxon>Tracheophyta</taxon>
        <taxon>Spermatophyta</taxon>
        <taxon>Magnoliopsida</taxon>
        <taxon>Liliopsida</taxon>
        <taxon>Poales</taxon>
        <taxon>Poaceae</taxon>
        <taxon>BOP clade</taxon>
        <taxon>Pooideae</taxon>
        <taxon>Triticodae</taxon>
        <taxon>Triticeae</taxon>
        <taxon>Triticinae</taxon>
        <taxon>Aegilops</taxon>
    </lineage>
</organism>
<dbReference type="PROSITE" id="PS50102">
    <property type="entry name" value="RRM"/>
    <property type="match status" value="1"/>
</dbReference>
<protein>
    <submittedName>
        <fullName evidence="15">Uncharacterized protein</fullName>
    </submittedName>
</protein>
<dbReference type="Pfam" id="PF00076">
    <property type="entry name" value="RRM_1"/>
    <property type="match status" value="1"/>
</dbReference>
<dbReference type="SMART" id="SM00360">
    <property type="entry name" value="RRM"/>
    <property type="match status" value="1"/>
</dbReference>
<feature type="domain" description="RRM" evidence="13">
    <location>
        <begin position="75"/>
        <end position="146"/>
    </location>
</feature>
<evidence type="ECO:0000256" key="4">
    <source>
        <dbReference type="ARBA" id="ARBA00022664"/>
    </source>
</evidence>
<dbReference type="Proteomes" id="UP000015105">
    <property type="component" value="Chromosome 6D"/>
</dbReference>
<keyword evidence="16" id="KW-1185">Reference proteome</keyword>
<evidence type="ECO:0000259" key="14">
    <source>
        <dbReference type="PROSITE" id="PS50158"/>
    </source>
</evidence>
<evidence type="ECO:0000313" key="15">
    <source>
        <dbReference type="EnsemblPlants" id="AET6Gv20863500.8"/>
    </source>
</evidence>
<feature type="compositionally biased region" description="Basic residues" evidence="12">
    <location>
        <begin position="197"/>
        <end position="214"/>
    </location>
</feature>
<dbReference type="GO" id="GO:0003723">
    <property type="term" value="F:RNA binding"/>
    <property type="evidence" value="ECO:0007669"/>
    <property type="project" value="UniProtKB-UniRule"/>
</dbReference>
<dbReference type="Gramene" id="AET6Gv20863500.9">
    <property type="protein sequence ID" value="AET6Gv20863500.9"/>
    <property type="gene ID" value="AET6Gv20863500"/>
</dbReference>
<evidence type="ECO:0000256" key="5">
    <source>
        <dbReference type="ARBA" id="ARBA00022723"/>
    </source>
</evidence>
<keyword evidence="4" id="KW-0507">mRNA processing</keyword>
<accession>A0A453PTM4</accession>
<keyword evidence="9" id="KW-0539">Nucleus</keyword>
<dbReference type="GO" id="GO:0005634">
    <property type="term" value="C:nucleus"/>
    <property type="evidence" value="ECO:0007669"/>
    <property type="project" value="UniProtKB-SubCell"/>
</dbReference>
<feature type="compositionally biased region" description="Pro residues" evidence="12">
    <location>
        <begin position="36"/>
        <end position="46"/>
    </location>
</feature>
<feature type="compositionally biased region" description="Gly residues" evidence="12">
    <location>
        <begin position="152"/>
        <end position="161"/>
    </location>
</feature>
<feature type="region of interest" description="Disordered" evidence="12">
    <location>
        <begin position="1"/>
        <end position="68"/>
    </location>
</feature>
<dbReference type="GO" id="GO:0008270">
    <property type="term" value="F:zinc ion binding"/>
    <property type="evidence" value="ECO:0007669"/>
    <property type="project" value="UniProtKB-KW"/>
</dbReference>
<dbReference type="FunFam" id="4.10.60.10:FF:000018">
    <property type="entry name" value="Splicing factor, arginine/serine-rich 7"/>
    <property type="match status" value="1"/>
</dbReference>
<dbReference type="Gene3D" id="3.30.70.330">
    <property type="match status" value="1"/>
</dbReference>
<reference evidence="15" key="5">
    <citation type="journal article" date="2021" name="G3 (Bethesda)">
        <title>Aegilops tauschii genome assembly Aet v5.0 features greater sequence contiguity and improved annotation.</title>
        <authorList>
            <person name="Wang L."/>
            <person name="Zhu T."/>
            <person name="Rodriguez J.C."/>
            <person name="Deal K.R."/>
            <person name="Dubcovsky J."/>
            <person name="McGuire P.E."/>
            <person name="Lux T."/>
            <person name="Spannagl M."/>
            <person name="Mayer K.F.X."/>
            <person name="Baldrich P."/>
            <person name="Meyers B.C."/>
            <person name="Huo N."/>
            <person name="Gu Y.Q."/>
            <person name="Zhou H."/>
            <person name="Devos K.M."/>
            <person name="Bennetzen J.L."/>
            <person name="Unver T."/>
            <person name="Budak H."/>
            <person name="Gulick P.J."/>
            <person name="Galiba G."/>
            <person name="Kalapos B."/>
            <person name="Nelson D.R."/>
            <person name="Li P."/>
            <person name="You F.M."/>
            <person name="Luo M.C."/>
            <person name="Dvorak J."/>
        </authorList>
    </citation>
    <scope>NUCLEOTIDE SEQUENCE [LARGE SCALE GENOMIC DNA]</scope>
    <source>
        <strain evidence="15">cv. AL8/78</strain>
    </source>
</reference>
<evidence type="ECO:0000256" key="8">
    <source>
        <dbReference type="ARBA" id="ARBA00023187"/>
    </source>
</evidence>
<dbReference type="AlphaFoldDB" id="A0A453PTM4"/>
<reference evidence="15" key="3">
    <citation type="journal article" date="2017" name="Nature">
        <title>Genome sequence of the progenitor of the wheat D genome Aegilops tauschii.</title>
        <authorList>
            <person name="Luo M.C."/>
            <person name="Gu Y.Q."/>
            <person name="Puiu D."/>
            <person name="Wang H."/>
            <person name="Twardziok S.O."/>
            <person name="Deal K.R."/>
            <person name="Huo N."/>
            <person name="Zhu T."/>
            <person name="Wang L."/>
            <person name="Wang Y."/>
            <person name="McGuire P.E."/>
            <person name="Liu S."/>
            <person name="Long H."/>
            <person name="Ramasamy R.K."/>
            <person name="Rodriguez J.C."/>
            <person name="Van S.L."/>
            <person name="Yuan L."/>
            <person name="Wang Z."/>
            <person name="Xia Z."/>
            <person name="Xiao L."/>
            <person name="Anderson O.D."/>
            <person name="Ouyang S."/>
            <person name="Liang Y."/>
            <person name="Zimin A.V."/>
            <person name="Pertea G."/>
            <person name="Qi P."/>
            <person name="Bennetzen J.L."/>
            <person name="Dai X."/>
            <person name="Dawson M.W."/>
            <person name="Muller H.G."/>
            <person name="Kugler K."/>
            <person name="Rivarola-Duarte L."/>
            <person name="Spannagl M."/>
            <person name="Mayer K.F.X."/>
            <person name="Lu F.H."/>
            <person name="Bevan M.W."/>
            <person name="Leroy P."/>
            <person name="Li P."/>
            <person name="You F.M."/>
            <person name="Sun Q."/>
            <person name="Liu Z."/>
            <person name="Lyons E."/>
            <person name="Wicker T."/>
            <person name="Salzberg S.L."/>
            <person name="Devos K.M."/>
            <person name="Dvorak J."/>
        </authorList>
    </citation>
    <scope>NUCLEOTIDE SEQUENCE [LARGE SCALE GENOMIC DNA]</scope>
    <source>
        <strain evidence="15">cv. AL8/78</strain>
    </source>
</reference>
<feature type="compositionally biased region" description="Basic and acidic residues" evidence="12">
    <location>
        <begin position="251"/>
        <end position="261"/>
    </location>
</feature>
<evidence type="ECO:0000256" key="1">
    <source>
        <dbReference type="ARBA" id="ARBA00003777"/>
    </source>
</evidence>
<name>A0A453PTM4_AEGTS</name>
<dbReference type="EnsemblPlants" id="AET6Gv20863500.8">
    <property type="protein sequence ID" value="AET6Gv20863500.8"/>
    <property type="gene ID" value="AET6Gv20863500"/>
</dbReference>
<evidence type="ECO:0000256" key="6">
    <source>
        <dbReference type="ARBA" id="ARBA00022771"/>
    </source>
</evidence>
<dbReference type="InterPro" id="IPR050907">
    <property type="entry name" value="SRSF"/>
</dbReference>
<keyword evidence="8" id="KW-0508">mRNA splicing</keyword>
<dbReference type="GO" id="GO:0000398">
    <property type="term" value="P:mRNA splicing, via spliceosome"/>
    <property type="evidence" value="ECO:0007669"/>
    <property type="project" value="UniProtKB-ARBA"/>
</dbReference>
<dbReference type="Pfam" id="PF00098">
    <property type="entry name" value="zf-CCHC"/>
    <property type="match status" value="1"/>
</dbReference>
<feature type="compositionally biased region" description="Low complexity" evidence="12">
    <location>
        <begin position="235"/>
        <end position="246"/>
    </location>
</feature>
<evidence type="ECO:0000256" key="9">
    <source>
        <dbReference type="ARBA" id="ARBA00023242"/>
    </source>
</evidence>
<keyword evidence="11" id="KW-0694">RNA-binding</keyword>
<comment type="function">
    <text evidence="1">Involved in pre-mRNA splicing.</text>
</comment>
<feature type="compositionally biased region" description="Basic and acidic residues" evidence="12">
    <location>
        <begin position="140"/>
        <end position="151"/>
    </location>
</feature>
<dbReference type="Gramene" id="AET6Gv20863500.8">
    <property type="protein sequence ID" value="AET6Gv20863500.8"/>
    <property type="gene ID" value="AET6Gv20863500"/>
</dbReference>
<dbReference type="SMART" id="SM00343">
    <property type="entry name" value="ZnF_C2HC"/>
    <property type="match status" value="1"/>
</dbReference>
<dbReference type="PROSITE" id="PS50158">
    <property type="entry name" value="ZF_CCHC"/>
    <property type="match status" value="1"/>
</dbReference>
<keyword evidence="5" id="KW-0479">Metal-binding</keyword>
<reference evidence="16" key="2">
    <citation type="journal article" date="2017" name="Nat. Plants">
        <title>The Aegilops tauschii genome reveals multiple impacts of transposons.</title>
        <authorList>
            <person name="Zhao G."/>
            <person name="Zou C."/>
            <person name="Li K."/>
            <person name="Wang K."/>
            <person name="Li T."/>
            <person name="Gao L."/>
            <person name="Zhang X."/>
            <person name="Wang H."/>
            <person name="Yang Z."/>
            <person name="Liu X."/>
            <person name="Jiang W."/>
            <person name="Mao L."/>
            <person name="Kong X."/>
            <person name="Jiao Y."/>
            <person name="Jia J."/>
        </authorList>
    </citation>
    <scope>NUCLEOTIDE SEQUENCE [LARGE SCALE GENOMIC DNA]</scope>
    <source>
        <strain evidence="16">cv. AL8/78</strain>
    </source>
</reference>
<dbReference type="PANTHER" id="PTHR23147">
    <property type="entry name" value="SERINE/ARGININE RICH SPLICING FACTOR"/>
    <property type="match status" value="1"/>
</dbReference>
<dbReference type="InterPro" id="IPR035979">
    <property type="entry name" value="RBD_domain_sf"/>
</dbReference>
<dbReference type="FunFam" id="3.30.70.330:FF:000214">
    <property type="entry name" value="Serine/arginine-rich splicing factor 7"/>
    <property type="match status" value="1"/>
</dbReference>
<dbReference type="EnsemblPlants" id="AET6Gv20863500.9">
    <property type="protein sequence ID" value="AET6Gv20863500.9"/>
    <property type="gene ID" value="AET6Gv20863500"/>
</dbReference>
<sequence length="267" mass="29504">SHQVHTYPLQKINKTKHPCTTTGPSLSLPHANPEASLPPPPSPPLRAAPRRRARPCSPTHGAPGSRRRRDLFTMARLYVGNLDARVTAGELEDEFRVFGVLRSVWVARKPPGFAFIDFDDKRDAEDALRDLDGKNGWRVELSRNDRGDRGGRGGGAGGGGGGRDRGGSDMKCYECGESGHFARECRLRIGSGGLGSGRRRSRSRSRSRSPRYRRSPSYGRRSYSPRDRSPRRRSASPAPARGRSYSKSPVRARDDSPDAKGFRRSRS</sequence>
<feature type="domain" description="CCHC-type" evidence="14">
    <location>
        <begin position="171"/>
        <end position="186"/>
    </location>
</feature>
<evidence type="ECO:0000256" key="2">
    <source>
        <dbReference type="ARBA" id="ARBA00004123"/>
    </source>
</evidence>
<evidence type="ECO:0000256" key="12">
    <source>
        <dbReference type="SAM" id="MobiDB-lite"/>
    </source>
</evidence>
<dbReference type="Gene3D" id="4.10.60.10">
    <property type="entry name" value="Zinc finger, CCHC-type"/>
    <property type="match status" value="1"/>
</dbReference>